<dbReference type="EMBL" id="WEHX01000073">
    <property type="protein sequence ID" value="KAB7656315.1"/>
    <property type="molecule type" value="Genomic_DNA"/>
</dbReference>
<organism evidence="1 2">
    <name type="scientific">Sutterella seckii</name>
    <dbReference type="NCBI Taxonomy" id="1944635"/>
    <lineage>
        <taxon>Bacteria</taxon>
        <taxon>Pseudomonadati</taxon>
        <taxon>Pseudomonadota</taxon>
        <taxon>Betaproteobacteria</taxon>
        <taxon>Burkholderiales</taxon>
        <taxon>Sutterellaceae</taxon>
        <taxon>Sutterella</taxon>
    </lineage>
</organism>
<protein>
    <submittedName>
        <fullName evidence="1">Uncharacterized protein</fullName>
    </submittedName>
</protein>
<reference evidence="1 2" key="1">
    <citation type="submission" date="2019-10" db="EMBL/GenBank/DDBJ databases">
        <title>Genome diversity of Sutterella seckii.</title>
        <authorList>
            <person name="Chaplin A.V."/>
            <person name="Sokolova S.R."/>
            <person name="Mosin K.A."/>
            <person name="Ivanova E.L."/>
            <person name="Kochetkova T.O."/>
            <person name="Goltsov A.Y."/>
            <person name="Trofimov D.Y."/>
            <person name="Efimov B.A."/>
        </authorList>
    </citation>
    <scope>NUCLEOTIDE SEQUENCE [LARGE SCALE GENOMIC DNA]</scope>
    <source>
        <strain evidence="1 2">ASD393</strain>
    </source>
</reference>
<name>A0A6I1EIP5_9BURK</name>
<evidence type="ECO:0000313" key="1">
    <source>
        <dbReference type="EMBL" id="KAB7656315.1"/>
    </source>
</evidence>
<dbReference type="AlphaFoldDB" id="A0A6I1EIP5"/>
<accession>A0A6I1EIP5</accession>
<dbReference type="RefSeq" id="WP_152158800.1">
    <property type="nucleotide sequence ID" value="NZ_WEHX01000073.1"/>
</dbReference>
<comment type="caution">
    <text evidence="1">The sequence shown here is derived from an EMBL/GenBank/DDBJ whole genome shotgun (WGS) entry which is preliminary data.</text>
</comment>
<gene>
    <name evidence="1" type="ORF">GBM95_09010</name>
</gene>
<dbReference type="Proteomes" id="UP000430564">
    <property type="component" value="Unassembled WGS sequence"/>
</dbReference>
<evidence type="ECO:0000313" key="2">
    <source>
        <dbReference type="Proteomes" id="UP000430564"/>
    </source>
</evidence>
<proteinExistence type="predicted"/>
<sequence length="87" mass="9640">MLNSTANASAKIDWKRYEPGTDGMPLEVLGPKLMKAMRIAVSQGGMGLPIFMNNPHERERALMIADRLAEIGEARIAEKLRKVCSRS</sequence>